<dbReference type="Proteomes" id="UP000051936">
    <property type="component" value="Unassembled WGS sequence"/>
</dbReference>
<keyword evidence="2" id="KW-1185">Reference proteome</keyword>
<comment type="caution">
    <text evidence="1">The sequence shown here is derived from an EMBL/GenBank/DDBJ whole genome shotgun (WGS) entry which is preliminary data.</text>
</comment>
<accession>A0A0R3DK10</accession>
<dbReference type="EMBL" id="LJYG01000085">
    <property type="protein sequence ID" value="KRQ10167.1"/>
    <property type="molecule type" value="Genomic_DNA"/>
</dbReference>
<gene>
    <name evidence="1" type="ORF">AOQ71_19550</name>
</gene>
<sequence>MAAFFVEVALSSNKITVARLGNGARCVSADEVTRHLDRNGGAYEWSDAETARVDNGRQLLERVEGFLANIGIPARRVSGADIIIGPFAERSFKRARGMLAIPELQVVETGQSAAA</sequence>
<protein>
    <submittedName>
        <fullName evidence="1">Uncharacterized protein</fullName>
    </submittedName>
</protein>
<evidence type="ECO:0000313" key="2">
    <source>
        <dbReference type="Proteomes" id="UP000051936"/>
    </source>
</evidence>
<evidence type="ECO:0000313" key="1">
    <source>
        <dbReference type="EMBL" id="KRQ10167.1"/>
    </source>
</evidence>
<reference evidence="1 2" key="1">
    <citation type="submission" date="2015-09" db="EMBL/GenBank/DDBJ databases">
        <title>Draft Genome Sequence of Bradyrhizobium manausense Strain BR 3351T, a Novel Symbiotic Nitrogen-Fixing Alphaproteobacterium Isolated from Brazilian Amazon Rain Forest.</title>
        <authorList>
            <person name="De Araujo J.L."/>
            <person name="Zilli J.E."/>
        </authorList>
    </citation>
    <scope>NUCLEOTIDE SEQUENCE [LARGE SCALE GENOMIC DNA]</scope>
    <source>
        <strain evidence="1 2">BR3351</strain>
    </source>
</reference>
<name>A0A0R3DK10_9BRAD</name>
<proteinExistence type="predicted"/>
<organism evidence="1 2">
    <name type="scientific">Bradyrhizobium manausense</name>
    <dbReference type="NCBI Taxonomy" id="989370"/>
    <lineage>
        <taxon>Bacteria</taxon>
        <taxon>Pseudomonadati</taxon>
        <taxon>Pseudomonadota</taxon>
        <taxon>Alphaproteobacteria</taxon>
        <taxon>Hyphomicrobiales</taxon>
        <taxon>Nitrobacteraceae</taxon>
        <taxon>Bradyrhizobium</taxon>
    </lineage>
</organism>
<dbReference type="STRING" id="989370.AOQ71_19550"/>
<dbReference type="AlphaFoldDB" id="A0A0R3DK10"/>
<dbReference type="RefSeq" id="WP_057749456.1">
    <property type="nucleotide sequence ID" value="NZ_LJYG01000085.1"/>
</dbReference>